<dbReference type="InterPro" id="IPR001845">
    <property type="entry name" value="HTH_ArsR_DNA-bd_dom"/>
</dbReference>
<reference evidence="2 3" key="1">
    <citation type="submission" date="2016-10" db="EMBL/GenBank/DDBJ databases">
        <authorList>
            <person name="de Groot N.N."/>
        </authorList>
    </citation>
    <scope>NUCLEOTIDE SEQUENCE [LARGE SCALE GENOMIC DNA]</scope>
    <source>
        <strain evidence="2 3">CGMCC 4.6533</strain>
    </source>
</reference>
<dbReference type="STRING" id="633440.SAMN05421869_102640"/>
<dbReference type="CDD" id="cd00090">
    <property type="entry name" value="HTH_ARSR"/>
    <property type="match status" value="1"/>
</dbReference>
<evidence type="ECO:0000313" key="3">
    <source>
        <dbReference type="Proteomes" id="UP000199202"/>
    </source>
</evidence>
<name>A0A1G8DQ89_9ACTN</name>
<protein>
    <recommendedName>
        <fullName evidence="1">HTH arsR-type domain-containing protein</fullName>
    </recommendedName>
</protein>
<dbReference type="InterPro" id="IPR036388">
    <property type="entry name" value="WH-like_DNA-bd_sf"/>
</dbReference>
<accession>A0A1G8DQ89</accession>
<sequence length="318" mass="34606">MTSTPRISVSISPHLTALAMISDALAGRRRGLPEVWREAVGSRVGPLGRQAVRPLAVPGHSVVPDSLVPRAPVGADITVPDQLAALRELPPGALVKDLEQAFGEGPPPPHWRSAAEHPTRWLHGYAAALADVWSVTEPLWRQARGLLDREVRRVGVAAVRGGPELLLGALNSRIVQGEGRLLISDLEPGTFDLGEREVVLVPMLAGKDALIVSLDQQDAVWIAYPVPGADSLWRRPTAPARDELSALMGEVRVDLLCSLGRPMTMSMLASGLQAAPSSITYHCDRLRAARLITRERRGREVWIARTDRGDELLELFRR</sequence>
<dbReference type="InterPro" id="IPR011991">
    <property type="entry name" value="ArsR-like_HTH"/>
</dbReference>
<dbReference type="GO" id="GO:0003700">
    <property type="term" value="F:DNA-binding transcription factor activity"/>
    <property type="evidence" value="ECO:0007669"/>
    <property type="project" value="InterPro"/>
</dbReference>
<keyword evidence="3" id="KW-1185">Reference proteome</keyword>
<dbReference type="OrthoDB" id="3569145at2"/>
<dbReference type="SMART" id="SM00418">
    <property type="entry name" value="HTH_ARSR"/>
    <property type="match status" value="1"/>
</dbReference>
<dbReference type="Proteomes" id="UP000199202">
    <property type="component" value="Unassembled WGS sequence"/>
</dbReference>
<dbReference type="AlphaFoldDB" id="A0A1G8DQ89"/>
<gene>
    <name evidence="2" type="ORF">SAMN05421869_102640</name>
</gene>
<evidence type="ECO:0000313" key="2">
    <source>
        <dbReference type="EMBL" id="SDH59828.1"/>
    </source>
</evidence>
<proteinExistence type="predicted"/>
<evidence type="ECO:0000259" key="1">
    <source>
        <dbReference type="SMART" id="SM00418"/>
    </source>
</evidence>
<dbReference type="Gene3D" id="1.10.10.10">
    <property type="entry name" value="Winged helix-like DNA-binding domain superfamily/Winged helix DNA-binding domain"/>
    <property type="match status" value="1"/>
</dbReference>
<dbReference type="RefSeq" id="WP_090929879.1">
    <property type="nucleotide sequence ID" value="NZ_FNDJ01000002.1"/>
</dbReference>
<dbReference type="SUPFAM" id="SSF46785">
    <property type="entry name" value="Winged helix' DNA-binding domain"/>
    <property type="match status" value="1"/>
</dbReference>
<dbReference type="EMBL" id="FNDJ01000002">
    <property type="protein sequence ID" value="SDH59828.1"/>
    <property type="molecule type" value="Genomic_DNA"/>
</dbReference>
<dbReference type="InterPro" id="IPR036390">
    <property type="entry name" value="WH_DNA-bd_sf"/>
</dbReference>
<feature type="domain" description="HTH arsR-type" evidence="1">
    <location>
        <begin position="242"/>
        <end position="318"/>
    </location>
</feature>
<organism evidence="2 3">
    <name type="scientific">Nonomuraea jiangxiensis</name>
    <dbReference type="NCBI Taxonomy" id="633440"/>
    <lineage>
        <taxon>Bacteria</taxon>
        <taxon>Bacillati</taxon>
        <taxon>Actinomycetota</taxon>
        <taxon>Actinomycetes</taxon>
        <taxon>Streptosporangiales</taxon>
        <taxon>Streptosporangiaceae</taxon>
        <taxon>Nonomuraea</taxon>
    </lineage>
</organism>